<keyword evidence="4 10" id="KW-0812">Transmembrane</keyword>
<evidence type="ECO:0000256" key="2">
    <source>
        <dbReference type="ARBA" id="ARBA00022448"/>
    </source>
</evidence>
<dbReference type="EMBL" id="JACOOZ010000006">
    <property type="protein sequence ID" value="MBC5668264.1"/>
    <property type="molecule type" value="Genomic_DNA"/>
</dbReference>
<dbReference type="SMART" id="SM00382">
    <property type="entry name" value="AAA"/>
    <property type="match status" value="1"/>
</dbReference>
<dbReference type="Proteomes" id="UP000597877">
    <property type="component" value="Unassembled WGS sequence"/>
</dbReference>
<dbReference type="SUPFAM" id="SSF52540">
    <property type="entry name" value="P-loop containing nucleoside triphosphate hydrolases"/>
    <property type="match status" value="1"/>
</dbReference>
<feature type="domain" description="ABC transporter" evidence="11">
    <location>
        <begin position="2"/>
        <end position="239"/>
    </location>
</feature>
<feature type="transmembrane region" description="Helical" evidence="10">
    <location>
        <begin position="763"/>
        <end position="789"/>
    </location>
</feature>
<keyword evidence="13" id="KW-1185">Reference proteome</keyword>
<dbReference type="InterPro" id="IPR015854">
    <property type="entry name" value="ABC_transpr_LolD-like"/>
</dbReference>
<dbReference type="Gene3D" id="3.40.50.300">
    <property type="entry name" value="P-loop containing nucleotide triphosphate hydrolases"/>
    <property type="match status" value="1"/>
</dbReference>
<evidence type="ECO:0000256" key="9">
    <source>
        <dbReference type="ARBA" id="ARBA00038388"/>
    </source>
</evidence>
<evidence type="ECO:0000256" key="1">
    <source>
        <dbReference type="ARBA" id="ARBA00004429"/>
    </source>
</evidence>
<comment type="caution">
    <text evidence="12">The sequence shown here is derived from an EMBL/GenBank/DDBJ whole genome shotgun (WGS) entry which is preliminary data.</text>
</comment>
<keyword evidence="5" id="KW-0547">Nucleotide-binding</keyword>
<proteinExistence type="inferred from homology"/>
<evidence type="ECO:0000256" key="10">
    <source>
        <dbReference type="SAM" id="Phobius"/>
    </source>
</evidence>
<evidence type="ECO:0000256" key="7">
    <source>
        <dbReference type="ARBA" id="ARBA00022989"/>
    </source>
</evidence>
<comment type="similarity">
    <text evidence="9">Belongs to the ABC transporter superfamily. Macrolide exporter (TC 3.A.1.122) family.</text>
</comment>
<dbReference type="InterPro" id="IPR003593">
    <property type="entry name" value="AAA+_ATPase"/>
</dbReference>
<comment type="subcellular location">
    <subcellularLocation>
        <location evidence="1">Cell inner membrane</location>
        <topology evidence="1">Multi-pass membrane protein</topology>
    </subcellularLocation>
</comment>
<keyword evidence="2" id="KW-0813">Transport</keyword>
<dbReference type="InterPro" id="IPR003439">
    <property type="entry name" value="ABC_transporter-like_ATP-bd"/>
</dbReference>
<feature type="transmembrane region" description="Helical" evidence="10">
    <location>
        <begin position="323"/>
        <end position="342"/>
    </location>
</feature>
<dbReference type="CDD" id="cd03255">
    <property type="entry name" value="ABC_MJ0796_LolCDE_FtsE"/>
    <property type="match status" value="1"/>
</dbReference>
<evidence type="ECO:0000256" key="5">
    <source>
        <dbReference type="ARBA" id="ARBA00022741"/>
    </source>
</evidence>
<dbReference type="Pfam" id="PF02687">
    <property type="entry name" value="FtsX"/>
    <property type="match status" value="1"/>
</dbReference>
<evidence type="ECO:0000256" key="6">
    <source>
        <dbReference type="ARBA" id="ARBA00022840"/>
    </source>
</evidence>
<accession>A0ABR7F3S4</accession>
<evidence type="ECO:0000256" key="4">
    <source>
        <dbReference type="ARBA" id="ARBA00022692"/>
    </source>
</evidence>
<gene>
    <name evidence="12" type="ORF">H8S00_09735</name>
</gene>
<evidence type="ECO:0000313" key="13">
    <source>
        <dbReference type="Proteomes" id="UP000597877"/>
    </source>
</evidence>
<feature type="transmembrane region" description="Helical" evidence="10">
    <location>
        <begin position="810"/>
        <end position="839"/>
    </location>
</feature>
<dbReference type="RefSeq" id="WP_186840486.1">
    <property type="nucleotide sequence ID" value="NZ_JACOOZ010000006.1"/>
</dbReference>
<keyword evidence="3" id="KW-1003">Cell membrane</keyword>
<protein>
    <submittedName>
        <fullName evidence="12">ATP-binding cassette domain-containing protein</fullName>
    </submittedName>
</protein>
<dbReference type="PROSITE" id="PS00211">
    <property type="entry name" value="ABC_TRANSPORTER_1"/>
    <property type="match status" value="1"/>
</dbReference>
<evidence type="ECO:0000313" key="12">
    <source>
        <dbReference type="EMBL" id="MBC5668264.1"/>
    </source>
</evidence>
<feature type="transmembrane region" description="Helical" evidence="10">
    <location>
        <begin position="859"/>
        <end position="882"/>
    </location>
</feature>
<reference evidence="12 13" key="1">
    <citation type="submission" date="2020-08" db="EMBL/GenBank/DDBJ databases">
        <title>Genome public.</title>
        <authorList>
            <person name="Liu C."/>
            <person name="Sun Q."/>
        </authorList>
    </citation>
    <scope>NUCLEOTIDE SEQUENCE [LARGE SCALE GENOMIC DNA]</scope>
    <source>
        <strain evidence="12 13">BX4</strain>
    </source>
</reference>
<evidence type="ECO:0000256" key="3">
    <source>
        <dbReference type="ARBA" id="ARBA00022475"/>
    </source>
</evidence>
<dbReference type="GO" id="GO:0005524">
    <property type="term" value="F:ATP binding"/>
    <property type="evidence" value="ECO:0007669"/>
    <property type="project" value="UniProtKB-KW"/>
</dbReference>
<dbReference type="InterPro" id="IPR027417">
    <property type="entry name" value="P-loop_NTPase"/>
</dbReference>
<name>A0ABR7F3S4_9FIRM</name>
<dbReference type="PROSITE" id="PS50893">
    <property type="entry name" value="ABC_TRANSPORTER_2"/>
    <property type="match status" value="1"/>
</dbReference>
<sequence length="893" mass="99229">MLETKNLRKVYKTKKGVSVEALKGISLRFPEKGMIFLLGKSGSGKSTLLNLLGGLDKYDDGEIIIKGVSSKNFKQNHFDSYRNTYVGFIFQEYNVLEEFTVGANIALAIELQGRKATDEEISKILRQVDLDGFGDRKPNELSGGQKQRVAIARALVKNPQIIMADEPTGALDSNTGKQVFDTLKKLSEEKLVIVVSHDREFAEQYGDRIIELADGKVISDVEKTDGGEIDFSQGISFEEDGFIISEGYHLTEEDRIAINEYMDSAKKDVKATIKAKQHVSGNFKKTNQDAIDYVDGEFKLIKSKLPVKNSFKIGASGLKHKKFRLVITILLSFVAFGMFALADTFGTYDHIKTCTNSISDSNIKYASVLKAKKMDNDGATWWDDWSYKLTDEDVAKISKETGHDFRGVYMPSDEGMEMTNIKDTSNLSGNEVYCPYATSITGFADINQKIIDEMGYKVLAGKLPDGSKKEIAISEYVYKTYEKTGYLEGKSIEKISDYKDIIGKTIELNGDKFTVTAVIDTKVDFNRYKTIGDSMTGKSNAETLAMYALSRELDGIKEYSLSCVAMTGDGYVESLVNGDGKVINVNTKSIYMDVSNSSYDCSSDGMIKLSDADKSKITWVDGEKSKLADNEIIVPEGQIYKNGENADAKDFVEYLKNEPFFNISYSLASEEEKTDKNWKIVGVIKGEGKAVYVVPDKFYEKDWVGAIGTYSFAVSSMPDNKADIQKLVKYCYTEKDNVKFKMQNSVTFELDSVDEILNVLSKVFLYVGLGFALFAAIMLSNFIATSIAYKKQEIGILRAIGARSNDVFRIFFSESFIIAVINFVLATIAAGSVTVWINSAIRKEMGVLITVLNFGPRQIILLLLISLGVAAVASFIPVYKIASKRPIEAIRNK</sequence>
<evidence type="ECO:0000256" key="8">
    <source>
        <dbReference type="ARBA" id="ARBA00023136"/>
    </source>
</evidence>
<dbReference type="InterPro" id="IPR003838">
    <property type="entry name" value="ABC3_permease_C"/>
</dbReference>
<keyword evidence="8 10" id="KW-0472">Membrane</keyword>
<dbReference type="InterPro" id="IPR017911">
    <property type="entry name" value="MacB-like_ATP-bd"/>
</dbReference>
<keyword evidence="6 12" id="KW-0067">ATP-binding</keyword>
<dbReference type="InterPro" id="IPR017871">
    <property type="entry name" value="ABC_transporter-like_CS"/>
</dbReference>
<dbReference type="Pfam" id="PF00005">
    <property type="entry name" value="ABC_tran"/>
    <property type="match status" value="1"/>
</dbReference>
<evidence type="ECO:0000259" key="11">
    <source>
        <dbReference type="PROSITE" id="PS50893"/>
    </source>
</evidence>
<dbReference type="PANTHER" id="PTHR24220:SF692">
    <property type="entry name" value="ABC TRANSPORTER DOMAIN-CONTAINING PROTEIN"/>
    <property type="match status" value="1"/>
</dbReference>
<dbReference type="PANTHER" id="PTHR24220">
    <property type="entry name" value="IMPORT ATP-BINDING PROTEIN"/>
    <property type="match status" value="1"/>
</dbReference>
<organism evidence="12 13">
    <name type="scientific">Eubacterium segne</name>
    <dbReference type="NCBI Taxonomy" id="2763045"/>
    <lineage>
        <taxon>Bacteria</taxon>
        <taxon>Bacillati</taxon>
        <taxon>Bacillota</taxon>
        <taxon>Clostridia</taxon>
        <taxon>Eubacteriales</taxon>
        <taxon>Eubacteriaceae</taxon>
        <taxon>Eubacterium</taxon>
    </lineage>
</organism>
<keyword evidence="7 10" id="KW-1133">Transmembrane helix</keyword>